<evidence type="ECO:0000256" key="1">
    <source>
        <dbReference type="ARBA" id="ARBA00010165"/>
    </source>
</evidence>
<comment type="subunit">
    <text evidence="2">Homodimer.</text>
</comment>
<dbReference type="InParanoid" id="A0A545AWC9"/>
<evidence type="ECO:0000256" key="4">
    <source>
        <dbReference type="ARBA" id="ARBA00022679"/>
    </source>
</evidence>
<dbReference type="Proteomes" id="UP000317982">
    <property type="component" value="Unassembled WGS sequence"/>
</dbReference>
<dbReference type="AlphaFoldDB" id="A0A545AWC9"/>
<evidence type="ECO:0000313" key="10">
    <source>
        <dbReference type="Proteomes" id="UP000317982"/>
    </source>
</evidence>
<evidence type="ECO:0000256" key="5">
    <source>
        <dbReference type="ARBA" id="ARBA00022741"/>
    </source>
</evidence>
<keyword evidence="5" id="KW-0547">Nucleotide-binding</keyword>
<dbReference type="PANTHER" id="PTHR34273">
    <property type="entry name" value="METHYLTHIORIBOSE KINASE"/>
    <property type="match status" value="1"/>
</dbReference>
<comment type="caution">
    <text evidence="9">The sequence shown here is derived from an EMBL/GenBank/DDBJ whole genome shotgun (WGS) entry which is preliminary data.</text>
</comment>
<keyword evidence="6 9" id="KW-0418">Kinase</keyword>
<sequence>MSDLLDVSSVPAYVASVGDLAARVGDVTDVREVGDGNLNLVFIVRGSAGSLVLKQSLPYVRTDPNWPMTRERSSREAYVLASHQALSPAHVPSLLHYDETQYVLALEDLSDHRVWRTVLNTRGSSPSEDDAVAAAALGEYIGAVGFGTSVLGVGSAAHKQAVARAINPELCEITEDLVLTEPFVSHDHNVVHDLNVPDVEALASDEDVLHAAGLAKLAFMTRAESLLHGDLHTGSVFVRFGSAPSVRVFDSEFGFYGPLGFDLGMLWGNYVLAAARAVAMGQSPRAMQLLGLGRITWNAFEAAYRERWGSRFDPRVFGDAFLSSYLTQVWEDAVTYAGAEVARRVIGFAKVADIESLPESQRVVAARVALRASRSLITHTLHGGTGPHPTALTDIAAAPLGLS</sequence>
<feature type="domain" description="Aminoglycoside phosphotransferase" evidence="8">
    <location>
        <begin position="29"/>
        <end position="271"/>
    </location>
</feature>
<dbReference type="SUPFAM" id="SSF56112">
    <property type="entry name" value="Protein kinase-like (PK-like)"/>
    <property type="match status" value="1"/>
</dbReference>
<dbReference type="GO" id="GO:0009086">
    <property type="term" value="P:methionine biosynthetic process"/>
    <property type="evidence" value="ECO:0007669"/>
    <property type="project" value="InterPro"/>
</dbReference>
<dbReference type="GO" id="GO:0005524">
    <property type="term" value="F:ATP binding"/>
    <property type="evidence" value="ECO:0007669"/>
    <property type="project" value="UniProtKB-KW"/>
</dbReference>
<keyword evidence="7" id="KW-0067">ATP-binding</keyword>
<dbReference type="RefSeq" id="WP_142703824.1">
    <property type="nucleotide sequence ID" value="NZ_VIRS01000004.1"/>
</dbReference>
<comment type="similarity">
    <text evidence="1">Belongs to the methylthioribose kinase family.</text>
</comment>
<reference evidence="9 10" key="1">
    <citation type="submission" date="2019-07" db="EMBL/GenBank/DDBJ databases">
        <title>Cryptosporangium phraense sp. nov., isolated from plant litter.</title>
        <authorList>
            <person name="Suriyachadkun C."/>
        </authorList>
    </citation>
    <scope>NUCLEOTIDE SEQUENCE [LARGE SCALE GENOMIC DNA]</scope>
    <source>
        <strain evidence="9 10">A-T 5661</strain>
    </source>
</reference>
<evidence type="ECO:0000256" key="6">
    <source>
        <dbReference type="ARBA" id="ARBA00022777"/>
    </source>
</evidence>
<dbReference type="InterPro" id="IPR002575">
    <property type="entry name" value="Aminoglycoside_PTrfase"/>
</dbReference>
<proteinExistence type="inferred from homology"/>
<evidence type="ECO:0000313" key="9">
    <source>
        <dbReference type="EMBL" id="TQS45633.1"/>
    </source>
</evidence>
<organism evidence="9 10">
    <name type="scientific">Cryptosporangium phraense</name>
    <dbReference type="NCBI Taxonomy" id="2593070"/>
    <lineage>
        <taxon>Bacteria</taxon>
        <taxon>Bacillati</taxon>
        <taxon>Actinomycetota</taxon>
        <taxon>Actinomycetes</taxon>
        <taxon>Cryptosporangiales</taxon>
        <taxon>Cryptosporangiaceae</taxon>
        <taxon>Cryptosporangium</taxon>
    </lineage>
</organism>
<dbReference type="InterPro" id="IPR011009">
    <property type="entry name" value="Kinase-like_dom_sf"/>
</dbReference>
<evidence type="ECO:0000256" key="3">
    <source>
        <dbReference type="ARBA" id="ARBA00012128"/>
    </source>
</evidence>
<gene>
    <name evidence="9" type="primary">mtnK</name>
    <name evidence="9" type="ORF">FL583_07865</name>
</gene>
<keyword evidence="10" id="KW-1185">Reference proteome</keyword>
<dbReference type="GO" id="GO:0046522">
    <property type="term" value="F:S-methyl-5-thioribose kinase activity"/>
    <property type="evidence" value="ECO:0007669"/>
    <property type="project" value="UniProtKB-EC"/>
</dbReference>
<dbReference type="Gene3D" id="3.90.1200.10">
    <property type="match status" value="1"/>
</dbReference>
<evidence type="ECO:0000259" key="8">
    <source>
        <dbReference type="Pfam" id="PF01636"/>
    </source>
</evidence>
<accession>A0A545AWC9</accession>
<dbReference type="PANTHER" id="PTHR34273:SF2">
    <property type="entry name" value="METHYLTHIORIBOSE KINASE"/>
    <property type="match status" value="1"/>
</dbReference>
<evidence type="ECO:0000256" key="2">
    <source>
        <dbReference type="ARBA" id="ARBA00011738"/>
    </source>
</evidence>
<dbReference type="EC" id="2.7.1.100" evidence="3"/>
<dbReference type="EMBL" id="VIRS01000004">
    <property type="protein sequence ID" value="TQS45633.1"/>
    <property type="molecule type" value="Genomic_DNA"/>
</dbReference>
<dbReference type="Gene3D" id="3.30.200.20">
    <property type="entry name" value="Phosphorylase Kinase, domain 1"/>
    <property type="match status" value="1"/>
</dbReference>
<evidence type="ECO:0000256" key="7">
    <source>
        <dbReference type="ARBA" id="ARBA00022840"/>
    </source>
</evidence>
<dbReference type="Pfam" id="PF01636">
    <property type="entry name" value="APH"/>
    <property type="match status" value="1"/>
</dbReference>
<protein>
    <recommendedName>
        <fullName evidence="3">S-methyl-5-thioribose kinase</fullName>
        <ecNumber evidence="3">2.7.1.100</ecNumber>
    </recommendedName>
</protein>
<name>A0A545AWC9_9ACTN</name>
<dbReference type="NCBIfam" id="TIGR01767">
    <property type="entry name" value="MTRK"/>
    <property type="match status" value="1"/>
</dbReference>
<dbReference type="InterPro" id="IPR009212">
    <property type="entry name" value="Methylthioribose_kinase"/>
</dbReference>
<keyword evidence="4 9" id="KW-0808">Transferase</keyword>
<dbReference type="OrthoDB" id="9777791at2"/>